<dbReference type="SUPFAM" id="SSF56219">
    <property type="entry name" value="DNase I-like"/>
    <property type="match status" value="1"/>
</dbReference>
<dbReference type="PANTHER" id="PTHR35218:SF9">
    <property type="entry name" value="ENDONUCLEASE_EXONUCLEASE_PHOSPHATASE DOMAIN-CONTAINING PROTEIN"/>
    <property type="match status" value="1"/>
</dbReference>
<accession>B8BD79</accession>
<sequence>MKCKFLALARFYSAQRYNVKGLFDEMSTAWGLQNLRTERDLGENRFLIDFDHEVDFYRVMNGGPWKHKGDALIIVSYDGLCRPSEVVIESLAIWVRIYDLPEAMMITGFAHHLGEKLGKVLEVGGAVRDYLWVRVDYPLAEALKVQLKAPPQKVARVLNFCGAQKDKVLSAGSASNVASPRRQSLDPEVTKVGHANEEKMAQETLAPMVSLALEKGAQHMQISTAETNLNVASKKSPDWLQKKKKGLAIKEGGKISRPKVANWGRDIGKSKKGSIKLSPIAMIALKSTVVDFNHQQEHPSLNTSYYEASCRDKVENSCKAKEDLKYRPKLVFLSETRQDEPRISKLRWRLGLRNCLAMMSDGSGGGIALLWEEGLLVDLLSMSHAHVDVLIKESGDAVQWRGTFIYGEPKAQDRHLMWELILRIQPSSNAPWLMMGDFNEIM</sequence>
<dbReference type="OMA" id="DEMSTAW"/>
<dbReference type="InterPro" id="IPR036691">
    <property type="entry name" value="Endo/exonu/phosph_ase_sf"/>
</dbReference>
<organism evidence="1 2">
    <name type="scientific">Oryza sativa subsp. indica</name>
    <name type="common">Rice</name>
    <dbReference type="NCBI Taxonomy" id="39946"/>
    <lineage>
        <taxon>Eukaryota</taxon>
        <taxon>Viridiplantae</taxon>
        <taxon>Streptophyta</taxon>
        <taxon>Embryophyta</taxon>
        <taxon>Tracheophyta</taxon>
        <taxon>Spermatophyta</taxon>
        <taxon>Magnoliopsida</taxon>
        <taxon>Liliopsida</taxon>
        <taxon>Poales</taxon>
        <taxon>Poaceae</taxon>
        <taxon>BOP clade</taxon>
        <taxon>Oryzoideae</taxon>
        <taxon>Oryzeae</taxon>
        <taxon>Oryzinae</taxon>
        <taxon>Oryza</taxon>
        <taxon>Oryza sativa</taxon>
    </lineage>
</organism>
<dbReference type="PANTHER" id="PTHR35218">
    <property type="entry name" value="RNASE H DOMAIN-CONTAINING PROTEIN"/>
    <property type="match status" value="1"/>
</dbReference>
<dbReference type="Gene3D" id="3.60.10.10">
    <property type="entry name" value="Endonuclease/exonuclease/phosphatase"/>
    <property type="match status" value="1"/>
</dbReference>
<dbReference type="AlphaFoldDB" id="B8BD79"/>
<reference evidence="1 2" key="1">
    <citation type="journal article" date="2005" name="PLoS Biol.">
        <title>The genomes of Oryza sativa: a history of duplications.</title>
        <authorList>
            <person name="Yu J."/>
            <person name="Wang J."/>
            <person name="Lin W."/>
            <person name="Li S."/>
            <person name="Li H."/>
            <person name="Zhou J."/>
            <person name="Ni P."/>
            <person name="Dong W."/>
            <person name="Hu S."/>
            <person name="Zeng C."/>
            <person name="Zhang J."/>
            <person name="Zhang Y."/>
            <person name="Li R."/>
            <person name="Xu Z."/>
            <person name="Li S."/>
            <person name="Li X."/>
            <person name="Zheng H."/>
            <person name="Cong L."/>
            <person name="Lin L."/>
            <person name="Yin J."/>
            <person name="Geng J."/>
            <person name="Li G."/>
            <person name="Shi J."/>
            <person name="Liu J."/>
            <person name="Lv H."/>
            <person name="Li J."/>
            <person name="Wang J."/>
            <person name="Deng Y."/>
            <person name="Ran L."/>
            <person name="Shi X."/>
            <person name="Wang X."/>
            <person name="Wu Q."/>
            <person name="Li C."/>
            <person name="Ren X."/>
            <person name="Wang J."/>
            <person name="Wang X."/>
            <person name="Li D."/>
            <person name="Liu D."/>
            <person name="Zhang X."/>
            <person name="Ji Z."/>
            <person name="Zhao W."/>
            <person name="Sun Y."/>
            <person name="Zhang Z."/>
            <person name="Bao J."/>
            <person name="Han Y."/>
            <person name="Dong L."/>
            <person name="Ji J."/>
            <person name="Chen P."/>
            <person name="Wu S."/>
            <person name="Liu J."/>
            <person name="Xiao Y."/>
            <person name="Bu D."/>
            <person name="Tan J."/>
            <person name="Yang L."/>
            <person name="Ye C."/>
            <person name="Zhang J."/>
            <person name="Xu J."/>
            <person name="Zhou Y."/>
            <person name="Yu Y."/>
            <person name="Zhang B."/>
            <person name="Zhuang S."/>
            <person name="Wei H."/>
            <person name="Liu B."/>
            <person name="Lei M."/>
            <person name="Yu H."/>
            <person name="Li Y."/>
            <person name="Xu H."/>
            <person name="Wei S."/>
            <person name="He X."/>
            <person name="Fang L."/>
            <person name="Zhang Z."/>
            <person name="Zhang Y."/>
            <person name="Huang X."/>
            <person name="Su Z."/>
            <person name="Tong W."/>
            <person name="Li J."/>
            <person name="Tong Z."/>
            <person name="Li S."/>
            <person name="Ye J."/>
            <person name="Wang L."/>
            <person name="Fang L."/>
            <person name="Lei T."/>
            <person name="Chen C."/>
            <person name="Chen H."/>
            <person name="Xu Z."/>
            <person name="Li H."/>
            <person name="Huang H."/>
            <person name="Zhang F."/>
            <person name="Xu H."/>
            <person name="Li N."/>
            <person name="Zhao C."/>
            <person name="Li S."/>
            <person name="Dong L."/>
            <person name="Huang Y."/>
            <person name="Li L."/>
            <person name="Xi Y."/>
            <person name="Qi Q."/>
            <person name="Li W."/>
            <person name="Zhang B."/>
            <person name="Hu W."/>
            <person name="Zhang Y."/>
            <person name="Tian X."/>
            <person name="Jiao Y."/>
            <person name="Liang X."/>
            <person name="Jin J."/>
            <person name="Gao L."/>
            <person name="Zheng W."/>
            <person name="Hao B."/>
            <person name="Liu S."/>
            <person name="Wang W."/>
            <person name="Yuan L."/>
            <person name="Cao M."/>
            <person name="McDermott J."/>
            <person name="Samudrala R."/>
            <person name="Wang J."/>
            <person name="Wong G.K."/>
            <person name="Yang H."/>
        </authorList>
    </citation>
    <scope>NUCLEOTIDE SEQUENCE [LARGE SCALE GENOMIC DNA]</scope>
    <source>
        <strain evidence="2">cv. 93-11</strain>
    </source>
</reference>
<proteinExistence type="predicted"/>
<dbReference type="EMBL" id="CM000134">
    <property type="protein sequence ID" value="EEC84148.1"/>
    <property type="molecule type" value="Genomic_DNA"/>
</dbReference>
<dbReference type="Gramene" id="BGIOSGA030349-TA">
    <property type="protein sequence ID" value="BGIOSGA030349-PA"/>
    <property type="gene ID" value="BGIOSGA030349"/>
</dbReference>
<evidence type="ECO:0000313" key="1">
    <source>
        <dbReference type="EMBL" id="EEC84148.1"/>
    </source>
</evidence>
<evidence type="ECO:0000313" key="2">
    <source>
        <dbReference type="Proteomes" id="UP000007015"/>
    </source>
</evidence>
<keyword evidence="2" id="KW-1185">Reference proteome</keyword>
<dbReference type="HOGENOM" id="CLU_549356_0_0_1"/>
<dbReference type="Proteomes" id="UP000007015">
    <property type="component" value="Chromosome 9"/>
</dbReference>
<gene>
    <name evidence="1" type="ORF">OsI_30515</name>
</gene>
<name>B8BD79_ORYSI</name>
<protein>
    <submittedName>
        <fullName evidence="1">Uncharacterized protein</fullName>
    </submittedName>
</protein>